<dbReference type="AlphaFoldDB" id="A0A8S4QM52"/>
<dbReference type="Pfam" id="PF00023">
    <property type="entry name" value="Ank"/>
    <property type="match status" value="1"/>
</dbReference>
<keyword evidence="1" id="KW-0677">Repeat</keyword>
<evidence type="ECO:0000313" key="6">
    <source>
        <dbReference type="Proteomes" id="UP000838756"/>
    </source>
</evidence>
<keyword evidence="4" id="KW-0472">Membrane</keyword>
<feature type="repeat" description="ANK" evidence="3">
    <location>
        <begin position="149"/>
        <end position="181"/>
    </location>
</feature>
<gene>
    <name evidence="5" type="primary">jg21625</name>
    <name evidence="5" type="ORF">PAEG_LOCUS2986</name>
</gene>
<evidence type="ECO:0000256" key="2">
    <source>
        <dbReference type="ARBA" id="ARBA00023043"/>
    </source>
</evidence>
<dbReference type="InterPro" id="IPR002110">
    <property type="entry name" value="Ankyrin_rpt"/>
</dbReference>
<keyword evidence="4" id="KW-1133">Transmembrane helix</keyword>
<accession>A0A8S4QM52</accession>
<dbReference type="OrthoDB" id="194358at2759"/>
<keyword evidence="4" id="KW-0812">Transmembrane</keyword>
<dbReference type="InterPro" id="IPR051165">
    <property type="entry name" value="Multifunctional_ANK_Repeat"/>
</dbReference>
<dbReference type="PROSITE" id="PS50088">
    <property type="entry name" value="ANK_REPEAT"/>
    <property type="match status" value="3"/>
</dbReference>
<feature type="transmembrane region" description="Helical" evidence="4">
    <location>
        <begin position="392"/>
        <end position="412"/>
    </location>
</feature>
<evidence type="ECO:0000256" key="1">
    <source>
        <dbReference type="ARBA" id="ARBA00022737"/>
    </source>
</evidence>
<dbReference type="PANTHER" id="PTHR24123:SF33">
    <property type="entry name" value="PROTEIN HOS4"/>
    <property type="match status" value="1"/>
</dbReference>
<feature type="repeat" description="ANK" evidence="3">
    <location>
        <begin position="114"/>
        <end position="148"/>
    </location>
</feature>
<evidence type="ECO:0000256" key="3">
    <source>
        <dbReference type="PROSITE-ProRule" id="PRU00023"/>
    </source>
</evidence>
<dbReference type="PROSITE" id="PS50297">
    <property type="entry name" value="ANK_REP_REGION"/>
    <property type="match status" value="2"/>
</dbReference>
<reference evidence="5" key="1">
    <citation type="submission" date="2022-03" db="EMBL/GenBank/DDBJ databases">
        <authorList>
            <person name="Lindestad O."/>
        </authorList>
    </citation>
    <scope>NUCLEOTIDE SEQUENCE</scope>
</reference>
<dbReference type="InterPro" id="IPR036770">
    <property type="entry name" value="Ankyrin_rpt-contain_sf"/>
</dbReference>
<proteinExistence type="predicted"/>
<keyword evidence="6" id="KW-1185">Reference proteome</keyword>
<sequence length="458" mass="50424">MNPEELKEILAKKERVNAVIKDLVDTVTKNDLEKVKSIFEENSSIIRDVVTEVNSQSGTNLLKCSTNNKMAEYLIEKGISFSAAVTKAVKRRDLESVKSICQINSLIAKDELSQNPEPLESATYDHKFNDKIARYLIEQGANPNATDHLGRYLLHLQTAQGNFEGAKALIENGADVNLINQEVKSYQNLIIGGSALKGQTALNFAIRIYYRHKDIDDQKSDKTLKFISYLIEHKANLNIKDCNEMVPLDIAIFHNSPKIVELLIKAGADLNVGRKKAEGVLKYAITEGHIDIGKATIRYILEHDSHWLTTSNKPDLLNDQQELSNYWDEYKAQVKELHDIVGDRIDLTGDGSTRPIMRTVSGFLDHESRKNLVKSSFISSAEAPENFCPRKLAVISVAAITCALALYFLAPLIIGSSAGIGTQLALGAVGAVVGGGIGILTNVAIDQCYVNSVTQKAD</sequence>
<dbReference type="Gene3D" id="1.25.40.20">
    <property type="entry name" value="Ankyrin repeat-containing domain"/>
    <property type="match status" value="1"/>
</dbReference>
<dbReference type="PANTHER" id="PTHR24123">
    <property type="entry name" value="ANKYRIN REPEAT-CONTAINING"/>
    <property type="match status" value="1"/>
</dbReference>
<keyword evidence="2 3" id="KW-0040">ANK repeat</keyword>
<evidence type="ECO:0000256" key="4">
    <source>
        <dbReference type="SAM" id="Phobius"/>
    </source>
</evidence>
<dbReference type="Proteomes" id="UP000838756">
    <property type="component" value="Unassembled WGS sequence"/>
</dbReference>
<dbReference type="Pfam" id="PF12796">
    <property type="entry name" value="Ank_2"/>
    <property type="match status" value="1"/>
</dbReference>
<feature type="transmembrane region" description="Helical" evidence="4">
    <location>
        <begin position="424"/>
        <end position="445"/>
    </location>
</feature>
<protein>
    <submittedName>
        <fullName evidence="5">Jg21625 protein</fullName>
    </submittedName>
</protein>
<name>A0A8S4QM52_9NEOP</name>
<dbReference type="SMART" id="SM00248">
    <property type="entry name" value="ANK"/>
    <property type="match status" value="4"/>
</dbReference>
<dbReference type="EMBL" id="CAKXAJ010009340">
    <property type="protein sequence ID" value="CAH2211149.1"/>
    <property type="molecule type" value="Genomic_DNA"/>
</dbReference>
<evidence type="ECO:0000313" key="5">
    <source>
        <dbReference type="EMBL" id="CAH2211149.1"/>
    </source>
</evidence>
<organism evidence="5 6">
    <name type="scientific">Pararge aegeria aegeria</name>
    <dbReference type="NCBI Taxonomy" id="348720"/>
    <lineage>
        <taxon>Eukaryota</taxon>
        <taxon>Metazoa</taxon>
        <taxon>Ecdysozoa</taxon>
        <taxon>Arthropoda</taxon>
        <taxon>Hexapoda</taxon>
        <taxon>Insecta</taxon>
        <taxon>Pterygota</taxon>
        <taxon>Neoptera</taxon>
        <taxon>Endopterygota</taxon>
        <taxon>Lepidoptera</taxon>
        <taxon>Glossata</taxon>
        <taxon>Ditrysia</taxon>
        <taxon>Papilionoidea</taxon>
        <taxon>Nymphalidae</taxon>
        <taxon>Satyrinae</taxon>
        <taxon>Satyrini</taxon>
        <taxon>Parargina</taxon>
        <taxon>Pararge</taxon>
    </lineage>
</organism>
<comment type="caution">
    <text evidence="5">The sequence shown here is derived from an EMBL/GenBank/DDBJ whole genome shotgun (WGS) entry which is preliminary data.</text>
</comment>
<dbReference type="SUPFAM" id="SSF48403">
    <property type="entry name" value="Ankyrin repeat"/>
    <property type="match status" value="1"/>
</dbReference>
<feature type="repeat" description="ANK" evidence="3">
    <location>
        <begin position="243"/>
        <end position="275"/>
    </location>
</feature>